<dbReference type="AlphaFoldDB" id="A0A2K8UDR2"/>
<accession>A0A2K8UDR2</accession>
<dbReference type="Proteomes" id="UP000232638">
    <property type="component" value="Chromosome"/>
</dbReference>
<name>A0A2K8UDR2_9GAMM</name>
<dbReference type="InterPro" id="IPR012668">
    <property type="entry name" value="CHP02466"/>
</dbReference>
<evidence type="ECO:0000313" key="2">
    <source>
        <dbReference type="Proteomes" id="UP000232638"/>
    </source>
</evidence>
<proteinExistence type="predicted"/>
<gene>
    <name evidence="1" type="ORF">THSYN_24110</name>
</gene>
<reference evidence="1 2" key="1">
    <citation type="submission" date="2017-03" db="EMBL/GenBank/DDBJ databases">
        <title>Complete genome sequence of Candidatus 'Thiodictyon syntrophicum' sp. nov. strain Cad16T, a photolithoautotroph purple sulfur bacterium isolated from an alpine meromictic lake.</title>
        <authorList>
            <person name="Luedin S.M."/>
            <person name="Pothier J.F."/>
            <person name="Danza F."/>
            <person name="Storelli N."/>
            <person name="Wittwer M."/>
            <person name="Tonolla M."/>
        </authorList>
    </citation>
    <scope>NUCLEOTIDE SEQUENCE [LARGE SCALE GENOMIC DNA]</scope>
    <source>
        <strain evidence="1 2">Cad16T</strain>
    </source>
</reference>
<protein>
    <recommendedName>
        <fullName evidence="3">Fe2OG dioxygenase domain-containing protein</fullName>
    </recommendedName>
</protein>
<organism evidence="1 2">
    <name type="scientific">Candidatus Thiodictyon syntrophicum</name>
    <dbReference type="NCBI Taxonomy" id="1166950"/>
    <lineage>
        <taxon>Bacteria</taxon>
        <taxon>Pseudomonadati</taxon>
        <taxon>Pseudomonadota</taxon>
        <taxon>Gammaproteobacteria</taxon>
        <taxon>Chromatiales</taxon>
        <taxon>Chromatiaceae</taxon>
        <taxon>Thiodictyon</taxon>
    </lineage>
</organism>
<dbReference type="OrthoDB" id="549777at2"/>
<evidence type="ECO:0008006" key="3">
    <source>
        <dbReference type="Google" id="ProtNLM"/>
    </source>
</evidence>
<dbReference type="Pfam" id="PF13759">
    <property type="entry name" value="2OG-FeII_Oxy_5"/>
    <property type="match status" value="1"/>
</dbReference>
<evidence type="ECO:0000313" key="1">
    <source>
        <dbReference type="EMBL" id="AUB83734.1"/>
    </source>
</evidence>
<dbReference type="EMBL" id="CP020370">
    <property type="protein sequence ID" value="AUB83734.1"/>
    <property type="molecule type" value="Genomic_DNA"/>
</dbReference>
<keyword evidence="2" id="KW-1185">Reference proteome</keyword>
<dbReference type="Gene3D" id="2.60.120.620">
    <property type="entry name" value="q2cbj1_9rhob like domain"/>
    <property type="match status" value="1"/>
</dbReference>
<sequence>MTNPGTTATGTPAAGQAQFAMAFGTPIASRLWPQAAGLNAALAALVRDLAAAAPGGGACWQGGADLFARDAACLRTLADQARQMATGLTRTLLADPAQAEVGFRLTGWANLIRPGGYLGVHHHGGATWSGVYFVTAATTGPGPLEQGRLELLDPRPGVRLSGLPGTVLDGRCLIEPIPGLMVLFPGWLTHLVHPFQGAGERISIAFNLAAVPSSSAGPASAGAPDFGT</sequence>
<dbReference type="KEGG" id="tsy:THSYN_24110"/>
<dbReference type="RefSeq" id="WP_100921413.1">
    <property type="nucleotide sequence ID" value="NZ_CP020370.1"/>
</dbReference>